<dbReference type="SMART" id="SM00273">
    <property type="entry name" value="ENTH"/>
    <property type="match status" value="1"/>
</dbReference>
<dbReference type="InterPro" id="IPR013809">
    <property type="entry name" value="ENTH"/>
</dbReference>
<proteinExistence type="predicted"/>
<protein>
    <recommendedName>
        <fullName evidence="2">ENTH domain-containing protein</fullName>
    </recommendedName>
</protein>
<feature type="domain" description="ENTH" evidence="2">
    <location>
        <begin position="32"/>
        <end position="165"/>
    </location>
</feature>
<accession>A0ABR1EWB7</accession>
<dbReference type="EMBL" id="JAVFWL010000006">
    <property type="protein sequence ID" value="KAK6766919.1"/>
    <property type="molecule type" value="Genomic_DNA"/>
</dbReference>
<keyword evidence="4" id="KW-1185">Reference proteome</keyword>
<dbReference type="Pfam" id="PF01417">
    <property type="entry name" value="ENTH"/>
    <property type="match status" value="1"/>
</dbReference>
<feature type="region of interest" description="Disordered" evidence="1">
    <location>
        <begin position="431"/>
        <end position="452"/>
    </location>
</feature>
<evidence type="ECO:0000313" key="4">
    <source>
        <dbReference type="Proteomes" id="UP001303046"/>
    </source>
</evidence>
<organism evidence="3 4">
    <name type="scientific">Necator americanus</name>
    <name type="common">Human hookworm</name>
    <dbReference type="NCBI Taxonomy" id="51031"/>
    <lineage>
        <taxon>Eukaryota</taxon>
        <taxon>Metazoa</taxon>
        <taxon>Ecdysozoa</taxon>
        <taxon>Nematoda</taxon>
        <taxon>Chromadorea</taxon>
        <taxon>Rhabditida</taxon>
        <taxon>Rhabditina</taxon>
        <taxon>Rhabditomorpha</taxon>
        <taxon>Strongyloidea</taxon>
        <taxon>Ancylostomatidae</taxon>
        <taxon>Bunostominae</taxon>
        <taxon>Necator</taxon>
    </lineage>
</organism>
<dbReference type="InterPro" id="IPR008942">
    <property type="entry name" value="ENTH_VHS"/>
</dbReference>
<dbReference type="CDD" id="cd16989">
    <property type="entry name" value="ENTH_EpsinR"/>
    <property type="match status" value="1"/>
</dbReference>
<gene>
    <name evidence="3" type="primary">Necator_chrX.g26447</name>
    <name evidence="3" type="ORF">RB195_026280</name>
</gene>
<feature type="compositionally biased region" description="Polar residues" evidence="1">
    <location>
        <begin position="431"/>
        <end position="449"/>
    </location>
</feature>
<name>A0ABR1EWB7_NECAM</name>
<dbReference type="PANTHER" id="PTHR12276">
    <property type="entry name" value="EPSIN/ENT-RELATED"/>
    <property type="match status" value="1"/>
</dbReference>
<dbReference type="PROSITE" id="PS50942">
    <property type="entry name" value="ENTH"/>
    <property type="match status" value="1"/>
</dbReference>
<sequence length="501" mass="55332">MSDLLSGISNLTKQISNNIPYQIKKLGESVHTMVMNYTEAENLVYEATNEDPWGPTGSQMKDIANYTFQYEGFHQVMNLLWKRMLEDNKTAWRRVYKSLTLLNHLLFHGSERVIGNARDHSFQMRVLEHYKYVDDRGRDQGLNVRHRAKLILELLGDDDKLRTQRKKVKSDNKDRYQGYTSEDIRMGRGGSCNSVSASGFNDDWKDDTNQNYNRRFSHEDTREDYAVKEVNSFQFPDESRRGSVSPELGFRQDPVSDDDFGDFATARSIPQSAVTVQTSDKVRSGAVHIPALRPPAPSSTTNATATSSTSFDLLGLNASSSTVQPASSINAVHLIDTSLVTSSADTLLRDSTPVDGMELVRRGNAVSEPPLTTDLFGSNSSASLPLPNIFVSTSSPPAQVGVSQAHTGFVPSDVFSTDRSANIVDTTNFTPLNPSRQPITTSPTKSALSSDEKPASVVKIGSTWADASSLIDLDNLGMKNTPVKQGLSLNQMQMNKQSFLN</sequence>
<evidence type="ECO:0000259" key="2">
    <source>
        <dbReference type="PROSITE" id="PS50942"/>
    </source>
</evidence>
<dbReference type="Gene3D" id="1.25.40.90">
    <property type="match status" value="1"/>
</dbReference>
<dbReference type="PANTHER" id="PTHR12276:SF45">
    <property type="entry name" value="CLATHRIN INTERACTOR 1"/>
    <property type="match status" value="1"/>
</dbReference>
<evidence type="ECO:0000256" key="1">
    <source>
        <dbReference type="SAM" id="MobiDB-lite"/>
    </source>
</evidence>
<evidence type="ECO:0000313" key="3">
    <source>
        <dbReference type="EMBL" id="KAK6766919.1"/>
    </source>
</evidence>
<dbReference type="SUPFAM" id="SSF48464">
    <property type="entry name" value="ENTH/VHS domain"/>
    <property type="match status" value="1"/>
</dbReference>
<comment type="caution">
    <text evidence="3">The sequence shown here is derived from an EMBL/GenBank/DDBJ whole genome shotgun (WGS) entry which is preliminary data.</text>
</comment>
<reference evidence="3 4" key="1">
    <citation type="submission" date="2023-08" db="EMBL/GenBank/DDBJ databases">
        <title>A Necator americanus chromosomal reference genome.</title>
        <authorList>
            <person name="Ilik V."/>
            <person name="Petrzelkova K.J."/>
            <person name="Pardy F."/>
            <person name="Fuh T."/>
            <person name="Niatou-Singa F.S."/>
            <person name="Gouil Q."/>
            <person name="Baker L."/>
            <person name="Ritchie M.E."/>
            <person name="Jex A.R."/>
            <person name="Gazzola D."/>
            <person name="Li H."/>
            <person name="Toshio Fujiwara R."/>
            <person name="Zhan B."/>
            <person name="Aroian R.V."/>
            <person name="Pafco B."/>
            <person name="Schwarz E.M."/>
        </authorList>
    </citation>
    <scope>NUCLEOTIDE SEQUENCE [LARGE SCALE GENOMIC DNA]</scope>
    <source>
        <strain evidence="3 4">Aroian</strain>
        <tissue evidence="3">Whole animal</tissue>
    </source>
</reference>
<dbReference type="Proteomes" id="UP001303046">
    <property type="component" value="Unassembled WGS sequence"/>
</dbReference>